<dbReference type="Proteomes" id="UP000006531">
    <property type="component" value="Segment"/>
</dbReference>
<name>E3SNA6_9CAUD</name>
<dbReference type="RefSeq" id="YP_005087482.1">
    <property type="nucleotide sequence ID" value="NC_016658.1"/>
</dbReference>
<evidence type="ECO:0000313" key="1">
    <source>
        <dbReference type="EMBL" id="ADP00110.1"/>
    </source>
</evidence>
<protein>
    <submittedName>
        <fullName evidence="1">Predicted protein</fullName>
    </submittedName>
</protein>
<keyword evidence="2" id="KW-1185">Reference proteome</keyword>
<dbReference type="EMBL" id="GU071102">
    <property type="protein sequence ID" value="ADP00110.1"/>
    <property type="molecule type" value="Genomic_DNA"/>
</dbReference>
<accession>E3SNA6</accession>
<dbReference type="KEGG" id="vg:11538088"/>
<organism evidence="1 2">
    <name type="scientific">Cyanophage NATL1A-7</name>
    <dbReference type="NCBI Taxonomy" id="445693"/>
    <lineage>
        <taxon>Viruses</taxon>
        <taxon>Duplodnaviria</taxon>
        <taxon>Heunggongvirae</taxon>
        <taxon>Uroviricota</taxon>
        <taxon>Caudoviricetes</taxon>
        <taxon>Autographivirales</taxon>
        <taxon>Sechaudvirinae</taxon>
        <taxon>Cheungvirus</taxon>
        <taxon>Cheungvirus NATL1A7</taxon>
    </lineage>
</organism>
<proteinExistence type="predicted"/>
<sequence length="40" mass="4867">MDDFEKWLDLCPVQFRLLNESSNTLNFIFLMNLTREQDDD</sequence>
<gene>
    <name evidence="1" type="ORF">CYIG_00037</name>
</gene>
<reference evidence="1 2" key="1">
    <citation type="submission" date="2009-10" db="EMBL/GenBank/DDBJ databases">
        <title>The Genome Sequence of Cyanophage NATL1A-7.</title>
        <authorList>
            <consortium name="The Broad Institute Genome Sequencing Platform"/>
            <person name="Henn M.R."/>
            <person name="Sullivan M.S."/>
            <person name="Osburne M.S."/>
            <person name="Levin J."/>
            <person name="Malboeuf C."/>
            <person name="Casali M."/>
            <person name="Russ C."/>
            <person name="Lennon N."/>
            <person name="Erlich R."/>
            <person name="Young S.K."/>
            <person name="Koehrsen M."/>
            <person name="Yandava C."/>
            <person name="Zeng Q."/>
            <person name="Alvarado L."/>
            <person name="Anderson S."/>
            <person name="Berlin A."/>
            <person name="Borenstein D."/>
            <person name="Chen Z."/>
            <person name="Engels R."/>
            <person name="Freedman E."/>
            <person name="Gellesch M."/>
            <person name="Goldberg J."/>
            <person name="Green L."/>
            <person name="Griggs A."/>
            <person name="Gujja S."/>
            <person name="Heiman D."/>
            <person name="Hepburn T."/>
            <person name="Howarth C."/>
            <person name="Jen D."/>
            <person name="Larson L."/>
            <person name="Lewis B."/>
            <person name="Mehta T."/>
            <person name="Park D."/>
            <person name="Pearson M."/>
            <person name="Roberts A."/>
            <person name="Ryan E."/>
            <person name="Saif S."/>
            <person name="Shea T."/>
            <person name="Shenoy N."/>
            <person name="Sisk P."/>
            <person name="Stolte C."/>
            <person name="Sykes S."/>
            <person name="Walk T."/>
            <person name="White J."/>
            <person name="Yu Q."/>
            <person name="Coleman M.L."/>
            <person name="Huang K.H."/>
            <person name="Weigele P.R."/>
            <person name="DeFrancesco A.S."/>
            <person name="Kern S.E."/>
            <person name="Thompson L.R."/>
            <person name="Fu R."/>
            <person name="Hombeck B."/>
            <person name="Chisholm S.W."/>
            <person name="Haas B."/>
            <person name="Nusbaum C."/>
            <person name="Galagan J."/>
            <person name="Birren B."/>
        </authorList>
    </citation>
    <scope>NUCLEOTIDE SEQUENCE [LARGE SCALE GENOMIC DNA]</scope>
    <source>
        <strain evidence="1">NATL1A-7</strain>
    </source>
</reference>
<evidence type="ECO:0000313" key="2">
    <source>
        <dbReference type="Proteomes" id="UP000006531"/>
    </source>
</evidence>
<dbReference type="GeneID" id="11538088"/>